<geneLocation type="plasmid" evidence="1">
    <name>pLBB1</name>
</geneLocation>
<reference evidence="1" key="1">
    <citation type="submission" date="2000-02" db="EMBL/GenBank/DDBJ databases">
        <authorList>
            <person name="Azcarate M.A."/>
            <person name="Raya R.R."/>
        </authorList>
    </citation>
    <scope>NUCLEOTIDE SEQUENCE</scope>
    <source>
        <plasmid evidence="1">pLBB1</plasmid>
    </source>
</reference>
<organism evidence="1">
    <name type="scientific">Lactobacillus delbrueckii subsp. bulgaricus</name>
    <dbReference type="NCBI Taxonomy" id="1585"/>
    <lineage>
        <taxon>Bacteria</taxon>
        <taxon>Bacillati</taxon>
        <taxon>Bacillota</taxon>
        <taxon>Bacilli</taxon>
        <taxon>Lactobacillales</taxon>
        <taxon>Lactobacillaceae</taxon>
        <taxon>Lactobacillus</taxon>
    </lineage>
</organism>
<dbReference type="AlphaFoldDB" id="Q9L6G7"/>
<accession>Q9L6G7</accession>
<dbReference type="EMBL" id="AF236060">
    <property type="protein sequence ID" value="AAF61727.1"/>
    <property type="molecule type" value="Genomic_DNA"/>
</dbReference>
<proteinExistence type="predicted"/>
<evidence type="ECO:0000313" key="1">
    <source>
        <dbReference type="EMBL" id="AAF61727.1"/>
    </source>
</evidence>
<name>Q9L6G7_LACDE</name>
<sequence>MSPATQRASEWPFYTANKSGVQYAIPVEAEPDRMVINETFSKVQHLLIASWYDPARQDKLLQNTADLQRDLRGARIQQKPGYSAQKTAENADCNASTLYFC</sequence>
<reference evidence="1" key="2">
    <citation type="journal article" date="2002" name="Can. J. Microbiol.">
        <title>Sequence analysis of pLBB1, a cryptic plasmid from Lactobacillus delbrueckii subsp. bulgaricus.</title>
        <authorList>
            <person name="Azcarate-Peril M.A."/>
            <person name="Raya R.R."/>
        </authorList>
    </citation>
    <scope>NUCLEOTIDE SEQUENCE</scope>
    <source>
        <plasmid evidence="1">pLBB1</plasmid>
    </source>
</reference>
<protein>
    <submittedName>
        <fullName evidence="1">Uncharacterized protein</fullName>
    </submittedName>
</protein>
<keyword evidence="1" id="KW-0614">Plasmid</keyword>